<reference evidence="7" key="1">
    <citation type="journal article" date="2019" name="Curr. Biol.">
        <title>Genome Sequence of Striga asiatica Provides Insight into the Evolution of Plant Parasitism.</title>
        <authorList>
            <person name="Yoshida S."/>
            <person name="Kim S."/>
            <person name="Wafula E.K."/>
            <person name="Tanskanen J."/>
            <person name="Kim Y.M."/>
            <person name="Honaas L."/>
            <person name="Yang Z."/>
            <person name="Spallek T."/>
            <person name="Conn C.E."/>
            <person name="Ichihashi Y."/>
            <person name="Cheong K."/>
            <person name="Cui S."/>
            <person name="Der J.P."/>
            <person name="Gundlach H."/>
            <person name="Jiao Y."/>
            <person name="Hori C."/>
            <person name="Ishida J.K."/>
            <person name="Kasahara H."/>
            <person name="Kiba T."/>
            <person name="Kim M.S."/>
            <person name="Koo N."/>
            <person name="Laohavisit A."/>
            <person name="Lee Y.H."/>
            <person name="Lumba S."/>
            <person name="McCourt P."/>
            <person name="Mortimer J.C."/>
            <person name="Mutuku J.M."/>
            <person name="Nomura T."/>
            <person name="Sasaki-Sekimoto Y."/>
            <person name="Seto Y."/>
            <person name="Wang Y."/>
            <person name="Wakatake T."/>
            <person name="Sakakibara H."/>
            <person name="Demura T."/>
            <person name="Yamaguchi S."/>
            <person name="Yoneyama K."/>
            <person name="Manabe R.I."/>
            <person name="Nelson D.C."/>
            <person name="Schulman A.H."/>
            <person name="Timko M.P."/>
            <person name="dePamphilis C.W."/>
            <person name="Choi D."/>
            <person name="Shirasu K."/>
        </authorList>
    </citation>
    <scope>NUCLEOTIDE SEQUENCE [LARGE SCALE GENOMIC DNA]</scope>
    <source>
        <strain evidence="7">cv. UVA1</strain>
    </source>
</reference>
<comment type="caution">
    <text evidence="6">The sequence shown here is derived from an EMBL/GenBank/DDBJ whole genome shotgun (WGS) entry which is preliminary data.</text>
</comment>
<dbReference type="Proteomes" id="UP000325081">
    <property type="component" value="Unassembled WGS sequence"/>
</dbReference>
<evidence type="ECO:0000313" key="7">
    <source>
        <dbReference type="Proteomes" id="UP000325081"/>
    </source>
</evidence>
<keyword evidence="3" id="KW-0804">Transcription</keyword>
<dbReference type="PANTHER" id="PTHR31744:SF77">
    <property type="entry name" value="PROTEIN FEZ"/>
    <property type="match status" value="1"/>
</dbReference>
<dbReference type="Pfam" id="PF02365">
    <property type="entry name" value="NAM"/>
    <property type="match status" value="2"/>
</dbReference>
<gene>
    <name evidence="6" type="ORF">STAS_28889</name>
</gene>
<evidence type="ECO:0000313" key="6">
    <source>
        <dbReference type="EMBL" id="GER51494.1"/>
    </source>
</evidence>
<dbReference type="GO" id="GO:0003677">
    <property type="term" value="F:DNA binding"/>
    <property type="evidence" value="ECO:0007669"/>
    <property type="project" value="UniProtKB-KW"/>
</dbReference>
<name>A0A5A7R569_STRAF</name>
<dbReference type="OrthoDB" id="1841925at2759"/>
<keyword evidence="4" id="KW-0539">Nucleus</keyword>
<evidence type="ECO:0000256" key="1">
    <source>
        <dbReference type="ARBA" id="ARBA00023015"/>
    </source>
</evidence>
<evidence type="ECO:0000259" key="5">
    <source>
        <dbReference type="PROSITE" id="PS51005"/>
    </source>
</evidence>
<protein>
    <submittedName>
        <fullName evidence="6">NAC domain-containing protein</fullName>
    </submittedName>
</protein>
<dbReference type="GO" id="GO:0006355">
    <property type="term" value="P:regulation of DNA-templated transcription"/>
    <property type="evidence" value="ECO:0007669"/>
    <property type="project" value="InterPro"/>
</dbReference>
<dbReference type="Gene3D" id="2.170.150.80">
    <property type="entry name" value="NAC domain"/>
    <property type="match status" value="2"/>
</dbReference>
<sequence length="388" mass="43629">MDQERNIENERTDEFMLPGFRFHPTDEELVGFYLRRKITQKPLPIELIKQLDIYKYDPWDLPRAGFWKATGTDRPIYSSEGSKCIGLKKSLVFYKGRAAKGVKTDWMMHEFRLPSFSDPIMTKKYSDKSIPPNEAWAICRIFKKASSSSQRAISHSWASSPVFNVTTSYDHQTIINPSPHVVLNNFDSVTTNLTTSMPNKQNPNLQYGSSNNMIEQISSVMSFPPLHELPPCKPALIPPILENDIHKPNGTLRVHEIPEQGRTCPFRDASFLSRDMSSSFLGGYLKGSDNNGNMEFTTQFNEFSAHANVQEDGVLVTDQINVTGHELGDDDACGMMMTMMMSSSMEYSCNLPSLSLSENGLKSGLVWDYASPCPSDLSTSYSASNCYT</sequence>
<keyword evidence="1" id="KW-0805">Transcription regulation</keyword>
<keyword evidence="7" id="KW-1185">Reference proteome</keyword>
<evidence type="ECO:0000256" key="2">
    <source>
        <dbReference type="ARBA" id="ARBA00023125"/>
    </source>
</evidence>
<organism evidence="6 7">
    <name type="scientific">Striga asiatica</name>
    <name type="common">Asiatic witchweed</name>
    <name type="synonym">Buchnera asiatica</name>
    <dbReference type="NCBI Taxonomy" id="4170"/>
    <lineage>
        <taxon>Eukaryota</taxon>
        <taxon>Viridiplantae</taxon>
        <taxon>Streptophyta</taxon>
        <taxon>Embryophyta</taxon>
        <taxon>Tracheophyta</taxon>
        <taxon>Spermatophyta</taxon>
        <taxon>Magnoliopsida</taxon>
        <taxon>eudicotyledons</taxon>
        <taxon>Gunneridae</taxon>
        <taxon>Pentapetalae</taxon>
        <taxon>asterids</taxon>
        <taxon>lamiids</taxon>
        <taxon>Lamiales</taxon>
        <taxon>Orobanchaceae</taxon>
        <taxon>Buchnereae</taxon>
        <taxon>Striga</taxon>
    </lineage>
</organism>
<dbReference type="InterPro" id="IPR003441">
    <property type="entry name" value="NAC-dom"/>
</dbReference>
<dbReference type="EMBL" id="BKCP01009737">
    <property type="protein sequence ID" value="GER51494.1"/>
    <property type="molecule type" value="Genomic_DNA"/>
</dbReference>
<feature type="domain" description="NAC" evidence="5">
    <location>
        <begin position="1"/>
        <end position="144"/>
    </location>
</feature>
<dbReference type="SUPFAM" id="SSF101941">
    <property type="entry name" value="NAC domain"/>
    <property type="match status" value="1"/>
</dbReference>
<proteinExistence type="predicted"/>
<dbReference type="AlphaFoldDB" id="A0A5A7R569"/>
<evidence type="ECO:0000256" key="4">
    <source>
        <dbReference type="ARBA" id="ARBA00023242"/>
    </source>
</evidence>
<accession>A0A5A7R569</accession>
<keyword evidence="2" id="KW-0238">DNA-binding</keyword>
<evidence type="ECO:0000256" key="3">
    <source>
        <dbReference type="ARBA" id="ARBA00023163"/>
    </source>
</evidence>
<dbReference type="PROSITE" id="PS51005">
    <property type="entry name" value="NAC"/>
    <property type="match status" value="1"/>
</dbReference>
<dbReference type="PANTHER" id="PTHR31744">
    <property type="entry name" value="PROTEIN CUP-SHAPED COTYLEDON 2-RELATED"/>
    <property type="match status" value="1"/>
</dbReference>
<dbReference type="InterPro" id="IPR036093">
    <property type="entry name" value="NAC_dom_sf"/>
</dbReference>